<name>A0A4S1DUU4_9FLAO</name>
<comment type="caution">
    <text evidence="2">The sequence shown here is derived from an EMBL/GenBank/DDBJ whole genome shotgun (WGS) entry which is preliminary data.</text>
</comment>
<proteinExistence type="predicted"/>
<evidence type="ECO:0000313" key="2">
    <source>
        <dbReference type="EMBL" id="TGV01192.1"/>
    </source>
</evidence>
<feature type="chain" id="PRO_5020739354" description="C1q domain-containing protein" evidence="1">
    <location>
        <begin position="21"/>
        <end position="241"/>
    </location>
</feature>
<evidence type="ECO:0008006" key="4">
    <source>
        <dbReference type="Google" id="ProtNLM"/>
    </source>
</evidence>
<dbReference type="RefSeq" id="WP_135878263.1">
    <property type="nucleotide sequence ID" value="NZ_SRSO01000026.1"/>
</dbReference>
<feature type="signal peptide" evidence="1">
    <location>
        <begin position="1"/>
        <end position="20"/>
    </location>
</feature>
<dbReference type="Proteomes" id="UP000307602">
    <property type="component" value="Unassembled WGS sequence"/>
</dbReference>
<sequence length="241" mass="25681">MKKIAYSIMLLFCTHYYVHAQVGIGTTSPNTSSILDVESTDKGILIPRLDTGAINAIASPANGLLVFNTDLNEFQFNFGTSASPNWSKISHSISLKYSNTDTTTNINTAAYTNIPIFGSVDWNDHLASCNVTGNTVTLNTSGRYRIVVNISYIVPTISGNSDVRVAVEAQIAINGTPTGTIAATGYVRHNSGHTEASLHISEVLNITNGDIISVQTIQSGNSAPAVLRSAGTSNIFIEKIK</sequence>
<evidence type="ECO:0000256" key="1">
    <source>
        <dbReference type="SAM" id="SignalP"/>
    </source>
</evidence>
<organism evidence="2 3">
    <name type="scientific">Flavivirga rizhaonensis</name>
    <dbReference type="NCBI Taxonomy" id="2559571"/>
    <lineage>
        <taxon>Bacteria</taxon>
        <taxon>Pseudomonadati</taxon>
        <taxon>Bacteroidota</taxon>
        <taxon>Flavobacteriia</taxon>
        <taxon>Flavobacteriales</taxon>
        <taxon>Flavobacteriaceae</taxon>
        <taxon>Flavivirga</taxon>
    </lineage>
</organism>
<reference evidence="2 3" key="1">
    <citation type="submission" date="2019-04" db="EMBL/GenBank/DDBJ databases">
        <authorList>
            <person name="Liu A."/>
        </authorList>
    </citation>
    <scope>NUCLEOTIDE SEQUENCE [LARGE SCALE GENOMIC DNA]</scope>
    <source>
        <strain evidence="2 3">RZ03</strain>
    </source>
</reference>
<keyword evidence="1" id="KW-0732">Signal</keyword>
<gene>
    <name evidence="2" type="ORF">EM932_16260</name>
</gene>
<dbReference type="EMBL" id="SRSO01000026">
    <property type="protein sequence ID" value="TGV01192.1"/>
    <property type="molecule type" value="Genomic_DNA"/>
</dbReference>
<dbReference type="AlphaFoldDB" id="A0A4S1DUU4"/>
<dbReference type="OrthoDB" id="1145223at2"/>
<keyword evidence="3" id="KW-1185">Reference proteome</keyword>
<accession>A0A4S1DUU4</accession>
<protein>
    <recommendedName>
        <fullName evidence="4">C1q domain-containing protein</fullName>
    </recommendedName>
</protein>
<evidence type="ECO:0000313" key="3">
    <source>
        <dbReference type="Proteomes" id="UP000307602"/>
    </source>
</evidence>